<dbReference type="PANTHER" id="PTHR31717:SF60">
    <property type="entry name" value="B-BOX TYPE ZINC FINGER FAMILY PROTEIN"/>
    <property type="match status" value="1"/>
</dbReference>
<dbReference type="GO" id="GO:0008270">
    <property type="term" value="F:zinc ion binding"/>
    <property type="evidence" value="ECO:0007669"/>
    <property type="project" value="UniProtKB-KW"/>
</dbReference>
<dbReference type="AlphaFoldDB" id="A0AAP0AYS8"/>
<feature type="compositionally biased region" description="Low complexity" evidence="4">
    <location>
        <begin position="143"/>
        <end position="161"/>
    </location>
</feature>
<evidence type="ECO:0000256" key="3">
    <source>
        <dbReference type="ARBA" id="ARBA00022833"/>
    </source>
</evidence>
<dbReference type="Proteomes" id="UP001418222">
    <property type="component" value="Unassembled WGS sequence"/>
</dbReference>
<reference evidence="6 7" key="1">
    <citation type="journal article" date="2022" name="Nat. Plants">
        <title>Genomes of leafy and leafless Platanthera orchids illuminate the evolution of mycoheterotrophy.</title>
        <authorList>
            <person name="Li M.H."/>
            <person name="Liu K.W."/>
            <person name="Li Z."/>
            <person name="Lu H.C."/>
            <person name="Ye Q.L."/>
            <person name="Zhang D."/>
            <person name="Wang J.Y."/>
            <person name="Li Y.F."/>
            <person name="Zhong Z.M."/>
            <person name="Liu X."/>
            <person name="Yu X."/>
            <person name="Liu D.K."/>
            <person name="Tu X.D."/>
            <person name="Liu B."/>
            <person name="Hao Y."/>
            <person name="Liao X.Y."/>
            <person name="Jiang Y.T."/>
            <person name="Sun W.H."/>
            <person name="Chen J."/>
            <person name="Chen Y.Q."/>
            <person name="Ai Y."/>
            <person name="Zhai J.W."/>
            <person name="Wu S.S."/>
            <person name="Zhou Z."/>
            <person name="Hsiao Y.Y."/>
            <person name="Wu W.L."/>
            <person name="Chen Y.Y."/>
            <person name="Lin Y.F."/>
            <person name="Hsu J.L."/>
            <person name="Li C.Y."/>
            <person name="Wang Z.W."/>
            <person name="Zhao X."/>
            <person name="Zhong W.Y."/>
            <person name="Ma X.K."/>
            <person name="Ma L."/>
            <person name="Huang J."/>
            <person name="Chen G.Z."/>
            <person name="Huang M.Z."/>
            <person name="Huang L."/>
            <person name="Peng D.H."/>
            <person name="Luo Y.B."/>
            <person name="Zou S.Q."/>
            <person name="Chen S.P."/>
            <person name="Lan S."/>
            <person name="Tsai W.C."/>
            <person name="Van de Peer Y."/>
            <person name="Liu Z.J."/>
        </authorList>
    </citation>
    <scope>NUCLEOTIDE SEQUENCE [LARGE SCALE GENOMIC DNA]</scope>
    <source>
        <strain evidence="6">Lor287</strain>
    </source>
</reference>
<gene>
    <name evidence="6" type="ORF">KSP39_PZI021386</name>
</gene>
<dbReference type="CDD" id="cd19821">
    <property type="entry name" value="Bbox1_BBX-like"/>
    <property type="match status" value="1"/>
</dbReference>
<dbReference type="PANTHER" id="PTHR31717">
    <property type="entry name" value="ZINC FINGER PROTEIN CONSTANS-LIKE 10"/>
    <property type="match status" value="1"/>
</dbReference>
<feature type="domain" description="B box-type" evidence="5">
    <location>
        <begin position="2"/>
        <end position="48"/>
    </location>
</feature>
<accession>A0AAP0AYS8</accession>
<comment type="caution">
    <text evidence="6">The sequence shown here is derived from an EMBL/GenBank/DDBJ whole genome shotgun (WGS) entry which is preliminary data.</text>
</comment>
<organism evidence="6 7">
    <name type="scientific">Platanthera zijinensis</name>
    <dbReference type="NCBI Taxonomy" id="2320716"/>
    <lineage>
        <taxon>Eukaryota</taxon>
        <taxon>Viridiplantae</taxon>
        <taxon>Streptophyta</taxon>
        <taxon>Embryophyta</taxon>
        <taxon>Tracheophyta</taxon>
        <taxon>Spermatophyta</taxon>
        <taxon>Magnoliopsida</taxon>
        <taxon>Liliopsida</taxon>
        <taxon>Asparagales</taxon>
        <taxon>Orchidaceae</taxon>
        <taxon>Orchidoideae</taxon>
        <taxon>Orchideae</taxon>
        <taxon>Orchidinae</taxon>
        <taxon>Platanthera</taxon>
    </lineage>
</organism>
<keyword evidence="1" id="KW-0479">Metal-binding</keyword>
<proteinExistence type="predicted"/>
<name>A0AAP0AYS8_9ASPA</name>
<keyword evidence="3" id="KW-0862">Zinc</keyword>
<evidence type="ECO:0000313" key="6">
    <source>
        <dbReference type="EMBL" id="KAK8919219.1"/>
    </source>
</evidence>
<sequence>MRGIIGCALCDGVAAMHCESDQASLCWNCDAKVHGANFLVARHTRVLLCRHCQENTPWKASGARLSPTVSVCVRCAAGGMASSAVEEGEDHCEGAGGGRAAEEEEEDHGDDVSDTEEDGEDDEEEGENQVVPWSSLTSPPPATSSSGEESSSTERSGSCLSKRPRENDDFASQVD</sequence>
<dbReference type="InterPro" id="IPR000315">
    <property type="entry name" value="Znf_B-box"/>
</dbReference>
<dbReference type="InterPro" id="IPR049808">
    <property type="entry name" value="CONSTANS-like_Bbox1"/>
</dbReference>
<keyword evidence="2" id="KW-0863">Zinc-finger</keyword>
<feature type="compositionally biased region" description="Acidic residues" evidence="4">
    <location>
        <begin position="102"/>
        <end position="127"/>
    </location>
</feature>
<dbReference type="EMBL" id="JBBWWQ010000019">
    <property type="protein sequence ID" value="KAK8919219.1"/>
    <property type="molecule type" value="Genomic_DNA"/>
</dbReference>
<feature type="region of interest" description="Disordered" evidence="4">
    <location>
        <begin position="82"/>
        <end position="175"/>
    </location>
</feature>
<keyword evidence="7" id="KW-1185">Reference proteome</keyword>
<evidence type="ECO:0000313" key="7">
    <source>
        <dbReference type="Proteomes" id="UP001418222"/>
    </source>
</evidence>
<evidence type="ECO:0000256" key="1">
    <source>
        <dbReference type="ARBA" id="ARBA00022723"/>
    </source>
</evidence>
<protein>
    <recommendedName>
        <fullName evidence="5">B box-type domain-containing protein</fullName>
    </recommendedName>
</protein>
<evidence type="ECO:0000256" key="2">
    <source>
        <dbReference type="ARBA" id="ARBA00022771"/>
    </source>
</evidence>
<evidence type="ECO:0000256" key="4">
    <source>
        <dbReference type="SAM" id="MobiDB-lite"/>
    </source>
</evidence>
<dbReference type="SMART" id="SM00336">
    <property type="entry name" value="BBOX"/>
    <property type="match status" value="1"/>
</dbReference>
<evidence type="ECO:0000259" key="5">
    <source>
        <dbReference type="SMART" id="SM00336"/>
    </source>
</evidence>